<protein>
    <recommendedName>
        <fullName evidence="6">Methylamine utilisation protein MauE domain-containing protein</fullName>
    </recommendedName>
</protein>
<gene>
    <name evidence="7" type="ORF">SSDG_04096</name>
</gene>
<reference evidence="8" key="1">
    <citation type="submission" date="2008-02" db="EMBL/GenBank/DDBJ databases">
        <authorList>
            <consortium name="The Broad Institute Genome Sequencing Platform"/>
            <person name="Fischbach M."/>
            <person name="Ward D."/>
            <person name="Young S."/>
            <person name="Jaffe D."/>
            <person name="Gnerre S."/>
            <person name="Berlin A."/>
            <person name="Heiman D."/>
            <person name="Hepburn T."/>
            <person name="Sykes S."/>
            <person name="Alvarado L."/>
            <person name="Kodira C.D."/>
            <person name="Straight P."/>
            <person name="Clardy J."/>
            <person name="Hung D."/>
            <person name="Kolter R."/>
            <person name="Mekalanos J."/>
            <person name="Walker S."/>
            <person name="Walsh C.T."/>
            <person name="Lander E."/>
            <person name="Galagan J."/>
            <person name="Nusbaum C."/>
            <person name="Birren B."/>
        </authorList>
    </citation>
    <scope>NUCLEOTIDE SEQUENCE [LARGE SCALE GENOMIC DNA]</scope>
    <source>
        <strain evidence="8">ATCC 25486 / DSM 40338 / CBS 914.69 / JCM 4507 / NBRC 13074 / NRRL 2958 / 5647</strain>
    </source>
</reference>
<feature type="transmembrane region" description="Helical" evidence="5">
    <location>
        <begin position="69"/>
        <end position="90"/>
    </location>
</feature>
<name>B5HG62_STRE2</name>
<keyword evidence="8" id="KW-1185">Reference proteome</keyword>
<feature type="transmembrane region" description="Helical" evidence="5">
    <location>
        <begin position="139"/>
        <end position="159"/>
    </location>
</feature>
<evidence type="ECO:0000256" key="3">
    <source>
        <dbReference type="ARBA" id="ARBA00022989"/>
    </source>
</evidence>
<proteinExistence type="predicted"/>
<evidence type="ECO:0000313" key="7">
    <source>
        <dbReference type="EMBL" id="EDY65822.1"/>
    </source>
</evidence>
<feature type="transmembrane region" description="Helical" evidence="5">
    <location>
        <begin position="165"/>
        <end position="185"/>
    </location>
</feature>
<comment type="subcellular location">
    <subcellularLocation>
        <location evidence="1">Membrane</location>
        <topology evidence="1">Multi-pass membrane protein</topology>
    </subcellularLocation>
</comment>
<reference evidence="8" key="2">
    <citation type="submission" date="2009-10" db="EMBL/GenBank/DDBJ databases">
        <title>The genome sequence of Streptomyces pristinaespiralis strain ATCC 25486.</title>
        <authorList>
            <consortium name="The Broad Institute Genome Sequencing Platform"/>
            <consortium name="Broad Institute Microbial Sequencing Center"/>
            <person name="Fischbach M."/>
            <person name="Godfrey P."/>
            <person name="Ward D."/>
            <person name="Young S."/>
            <person name="Zeng Q."/>
            <person name="Koehrsen M."/>
            <person name="Alvarado L."/>
            <person name="Berlin A.M."/>
            <person name="Bochicchio J."/>
            <person name="Borenstein D."/>
            <person name="Chapman S.B."/>
            <person name="Chen Z."/>
            <person name="Engels R."/>
            <person name="Freedman E."/>
            <person name="Gellesch M."/>
            <person name="Goldberg J."/>
            <person name="Griggs A."/>
            <person name="Gujja S."/>
            <person name="Heilman E.R."/>
            <person name="Heiman D.I."/>
            <person name="Hepburn T.A."/>
            <person name="Howarth C."/>
            <person name="Jen D."/>
            <person name="Larson L."/>
            <person name="Lewis B."/>
            <person name="Mehta T."/>
            <person name="Park D."/>
            <person name="Pearson M."/>
            <person name="Richards J."/>
            <person name="Roberts A."/>
            <person name="Saif S."/>
            <person name="Shea T.D."/>
            <person name="Shenoy N."/>
            <person name="Sisk P."/>
            <person name="Stolte C."/>
            <person name="Sykes S.N."/>
            <person name="Thomson T."/>
            <person name="Walk T."/>
            <person name="White J."/>
            <person name="Yandava C."/>
            <person name="Straight P."/>
            <person name="Clardy J."/>
            <person name="Hung D."/>
            <person name="Kolter R."/>
            <person name="Mekalanos J."/>
            <person name="Walker S."/>
            <person name="Walsh C.T."/>
            <person name="Wieland-Brown L.C."/>
            <person name="Haas B."/>
            <person name="Nusbaum C."/>
            <person name="Birren B."/>
        </authorList>
    </citation>
    <scope>NUCLEOTIDE SEQUENCE [LARGE SCALE GENOMIC DNA]</scope>
    <source>
        <strain evidence="8">ATCC 25486 / DSM 40338 / CBS 914.69 / JCM 4507 / NBRC 13074 / NRRL 2958 / 5647</strain>
    </source>
</reference>
<dbReference type="Proteomes" id="UP000002805">
    <property type="component" value="Chromosome"/>
</dbReference>
<feature type="transmembrane region" description="Helical" evidence="5">
    <location>
        <begin position="96"/>
        <end position="115"/>
    </location>
</feature>
<sequence>MPVRRVRRRTGTARRGLQGAEEMYYVGLAARLLLVLVFAAAAAGKSWRRGSFDAFVSSLAALRLFPRRLSAAVAVTTVVAEAVTVVLLAVPATAGAGFALAILLLTAFVAGILAARQGGRQVPCRCFGATGTPLGMPHVIRNALLAVVAAVGLVALTASSSPGSVHPGGLAIAGVTAAAGSLLVVRMDDLLALVPLPR</sequence>
<evidence type="ECO:0000256" key="5">
    <source>
        <dbReference type="SAM" id="Phobius"/>
    </source>
</evidence>
<keyword evidence="3 5" id="KW-1133">Transmembrane helix</keyword>
<evidence type="ECO:0000256" key="4">
    <source>
        <dbReference type="ARBA" id="ARBA00023136"/>
    </source>
</evidence>
<dbReference type="AlphaFoldDB" id="B5HG62"/>
<dbReference type="Pfam" id="PF07291">
    <property type="entry name" value="MauE"/>
    <property type="match status" value="1"/>
</dbReference>
<keyword evidence="2 5" id="KW-0812">Transmembrane</keyword>
<dbReference type="InterPro" id="IPR009908">
    <property type="entry name" value="Methylamine_util_MauE"/>
</dbReference>
<evidence type="ECO:0000313" key="8">
    <source>
        <dbReference type="Proteomes" id="UP000002805"/>
    </source>
</evidence>
<feature type="domain" description="Methylamine utilisation protein MauE" evidence="6">
    <location>
        <begin position="24"/>
        <end position="154"/>
    </location>
</feature>
<dbReference type="HOGENOM" id="CLU_101331_1_0_11"/>
<dbReference type="GO" id="GO:0030416">
    <property type="term" value="P:methylamine metabolic process"/>
    <property type="evidence" value="ECO:0007669"/>
    <property type="project" value="InterPro"/>
</dbReference>
<keyword evidence="4 5" id="KW-0472">Membrane</keyword>
<accession>B5HG62</accession>
<dbReference type="eggNOG" id="COG1225">
    <property type="taxonomic scope" value="Bacteria"/>
</dbReference>
<dbReference type="GO" id="GO:0016020">
    <property type="term" value="C:membrane"/>
    <property type="evidence" value="ECO:0007669"/>
    <property type="project" value="UniProtKB-SubCell"/>
</dbReference>
<feature type="transmembrane region" description="Helical" evidence="5">
    <location>
        <begin position="23"/>
        <end position="43"/>
    </location>
</feature>
<dbReference type="UniPathway" id="UPA00895"/>
<evidence type="ECO:0000259" key="6">
    <source>
        <dbReference type="Pfam" id="PF07291"/>
    </source>
</evidence>
<evidence type="ECO:0000256" key="2">
    <source>
        <dbReference type="ARBA" id="ARBA00022692"/>
    </source>
</evidence>
<evidence type="ECO:0000256" key="1">
    <source>
        <dbReference type="ARBA" id="ARBA00004141"/>
    </source>
</evidence>
<dbReference type="EMBL" id="CM000950">
    <property type="protein sequence ID" value="EDY65822.1"/>
    <property type="molecule type" value="Genomic_DNA"/>
</dbReference>
<organism evidence="7 8">
    <name type="scientific">Streptomyces pristinaespiralis (strain ATCC 25486 / DSM 40338 / CBS 914.69 / JCM 4507 / KCC S-0507 / NBRC 13074 / NRRL 2958 / 5647)</name>
    <dbReference type="NCBI Taxonomy" id="457429"/>
    <lineage>
        <taxon>Bacteria</taxon>
        <taxon>Bacillati</taxon>
        <taxon>Actinomycetota</taxon>
        <taxon>Actinomycetes</taxon>
        <taxon>Kitasatosporales</taxon>
        <taxon>Streptomycetaceae</taxon>
        <taxon>Streptomyces</taxon>
    </lineage>
</organism>